<feature type="compositionally biased region" description="Basic and acidic residues" evidence="1">
    <location>
        <begin position="191"/>
        <end position="200"/>
    </location>
</feature>
<dbReference type="AlphaFoldDB" id="A0A4R0R8H2"/>
<evidence type="ECO:0000313" key="3">
    <source>
        <dbReference type="EMBL" id="TCD64050.1"/>
    </source>
</evidence>
<accession>A0A4R0R8H2</accession>
<keyword evidence="4" id="KW-1185">Reference proteome</keyword>
<reference evidence="3 4" key="1">
    <citation type="submission" date="2018-11" db="EMBL/GenBank/DDBJ databases">
        <title>Genome assembly of Steccherinum ochraceum LE-BIN_3174, the white-rot fungus of the Steccherinaceae family (The Residual Polyporoid clade, Polyporales, Basidiomycota).</title>
        <authorList>
            <person name="Fedorova T.V."/>
            <person name="Glazunova O.A."/>
            <person name="Landesman E.O."/>
            <person name="Moiseenko K.V."/>
            <person name="Psurtseva N.V."/>
            <person name="Savinova O.S."/>
            <person name="Shakhova N.V."/>
            <person name="Tyazhelova T.V."/>
            <person name="Vasina D.V."/>
        </authorList>
    </citation>
    <scope>NUCLEOTIDE SEQUENCE [LARGE SCALE GENOMIC DNA]</scope>
    <source>
        <strain evidence="3 4">LE-BIN_3174</strain>
    </source>
</reference>
<feature type="compositionally biased region" description="Low complexity" evidence="1">
    <location>
        <begin position="141"/>
        <end position="156"/>
    </location>
</feature>
<protein>
    <recommendedName>
        <fullName evidence="2">DUF4604 domain-containing protein</fullName>
    </recommendedName>
</protein>
<feature type="compositionally biased region" description="Acidic residues" evidence="1">
    <location>
        <begin position="37"/>
        <end position="52"/>
    </location>
</feature>
<comment type="caution">
    <text evidence="3">The sequence shown here is derived from an EMBL/GenBank/DDBJ whole genome shotgun (WGS) entry which is preliminary data.</text>
</comment>
<dbReference type="InterPro" id="IPR027911">
    <property type="entry name" value="DUF4604"/>
</dbReference>
<name>A0A4R0R8H2_9APHY</name>
<dbReference type="Pfam" id="PF15377">
    <property type="entry name" value="DUF4604"/>
    <property type="match status" value="1"/>
</dbReference>
<proteinExistence type="predicted"/>
<feature type="compositionally biased region" description="Acidic residues" evidence="1">
    <location>
        <begin position="72"/>
        <end position="83"/>
    </location>
</feature>
<dbReference type="Proteomes" id="UP000292702">
    <property type="component" value="Unassembled WGS sequence"/>
</dbReference>
<dbReference type="EMBL" id="RWJN01000259">
    <property type="protein sequence ID" value="TCD64050.1"/>
    <property type="molecule type" value="Genomic_DNA"/>
</dbReference>
<organism evidence="3 4">
    <name type="scientific">Steccherinum ochraceum</name>
    <dbReference type="NCBI Taxonomy" id="92696"/>
    <lineage>
        <taxon>Eukaryota</taxon>
        <taxon>Fungi</taxon>
        <taxon>Dikarya</taxon>
        <taxon>Basidiomycota</taxon>
        <taxon>Agaricomycotina</taxon>
        <taxon>Agaricomycetes</taxon>
        <taxon>Polyporales</taxon>
        <taxon>Steccherinaceae</taxon>
        <taxon>Steccherinum</taxon>
    </lineage>
</organism>
<feature type="compositionally biased region" description="Basic residues" evidence="1">
    <location>
        <begin position="176"/>
        <end position="190"/>
    </location>
</feature>
<evidence type="ECO:0000313" key="4">
    <source>
        <dbReference type="Proteomes" id="UP000292702"/>
    </source>
</evidence>
<evidence type="ECO:0000259" key="2">
    <source>
        <dbReference type="Pfam" id="PF15377"/>
    </source>
</evidence>
<gene>
    <name evidence="3" type="ORF">EIP91_004599</name>
</gene>
<feature type="compositionally biased region" description="Basic and acidic residues" evidence="1">
    <location>
        <begin position="91"/>
        <end position="105"/>
    </location>
</feature>
<feature type="domain" description="DUF4604" evidence="2">
    <location>
        <begin position="14"/>
        <end position="199"/>
    </location>
</feature>
<evidence type="ECO:0000256" key="1">
    <source>
        <dbReference type="SAM" id="MobiDB-lite"/>
    </source>
</evidence>
<dbReference type="OrthoDB" id="2553298at2759"/>
<sequence>MPPKEPTRAQLSSRLAYSAQTPAFLLKLQRKVGGHQDDEDEPQYEDDEFEDDGSGRPPIPRRPAIPTRPDDDPGSADEDDGDEAPQIVVVREGKHLSGREVENEKRKAKGLPPLPEHDPKDAPGSGDDDGSANPKASSKPQKQQSLSFSSGGSKSAGNKKRKAVGDGESNEQDSGKKKKGSSTKKPKKAEKKLLSFDEDA</sequence>
<feature type="region of interest" description="Disordered" evidence="1">
    <location>
        <begin position="29"/>
        <end position="200"/>
    </location>
</feature>